<evidence type="ECO:0000256" key="3">
    <source>
        <dbReference type="ARBA" id="ARBA00023274"/>
    </source>
</evidence>
<dbReference type="SUPFAM" id="SSF50249">
    <property type="entry name" value="Nucleic acid-binding proteins"/>
    <property type="match status" value="1"/>
</dbReference>
<evidence type="ECO:0000313" key="5">
    <source>
        <dbReference type="Proteomes" id="UP000678393"/>
    </source>
</evidence>
<dbReference type="OrthoDB" id="10254436at2759"/>
<comment type="similarity">
    <text evidence="1">Belongs to the universal ribosomal protein uS17 family.</text>
</comment>
<gene>
    <name evidence="4" type="ORF">CUNI_LOCUS15587</name>
</gene>
<dbReference type="Pfam" id="PF00366">
    <property type="entry name" value="Ribosomal_S17"/>
    <property type="match status" value="1"/>
</dbReference>
<keyword evidence="2" id="KW-0689">Ribosomal protein</keyword>
<keyword evidence="3" id="KW-0687">Ribonucleoprotein</keyword>
<dbReference type="InterPro" id="IPR000266">
    <property type="entry name" value="Ribosomal_uS17"/>
</dbReference>
<evidence type="ECO:0000256" key="2">
    <source>
        <dbReference type="ARBA" id="ARBA00022980"/>
    </source>
</evidence>
<dbReference type="GO" id="GO:0006412">
    <property type="term" value="P:translation"/>
    <property type="evidence" value="ECO:0007669"/>
    <property type="project" value="InterPro"/>
</dbReference>
<dbReference type="GO" id="GO:0003735">
    <property type="term" value="F:structural constituent of ribosome"/>
    <property type="evidence" value="ECO:0007669"/>
    <property type="project" value="InterPro"/>
</dbReference>
<organism evidence="4 5">
    <name type="scientific">Candidula unifasciata</name>
    <dbReference type="NCBI Taxonomy" id="100452"/>
    <lineage>
        <taxon>Eukaryota</taxon>
        <taxon>Metazoa</taxon>
        <taxon>Spiralia</taxon>
        <taxon>Lophotrochozoa</taxon>
        <taxon>Mollusca</taxon>
        <taxon>Gastropoda</taxon>
        <taxon>Heterobranchia</taxon>
        <taxon>Euthyneura</taxon>
        <taxon>Panpulmonata</taxon>
        <taxon>Eupulmonata</taxon>
        <taxon>Stylommatophora</taxon>
        <taxon>Helicina</taxon>
        <taxon>Helicoidea</taxon>
        <taxon>Geomitridae</taxon>
        <taxon>Candidula</taxon>
    </lineage>
</organism>
<name>A0A8S3ZKW4_9EUPU</name>
<sequence length="113" mass="13212">GNQHLYVRHLICIQGKLKNYLRYAVDGKYIDKKCSFTGNVVLKMRMTRTVVIRYGYLYYVRKYCQFEKRDFEIMDVVTAGECKPLSKTAKDNVLKVTRALGSKKDFSKVQLDV</sequence>
<dbReference type="Proteomes" id="UP000678393">
    <property type="component" value="Unassembled WGS sequence"/>
</dbReference>
<dbReference type="GO" id="GO:0022627">
    <property type="term" value="C:cytosolic small ribosomal subunit"/>
    <property type="evidence" value="ECO:0007669"/>
    <property type="project" value="TreeGrafter"/>
</dbReference>
<reference evidence="4" key="1">
    <citation type="submission" date="2021-04" db="EMBL/GenBank/DDBJ databases">
        <authorList>
            <consortium name="Molecular Ecology Group"/>
        </authorList>
    </citation>
    <scope>NUCLEOTIDE SEQUENCE</scope>
</reference>
<evidence type="ECO:0000313" key="4">
    <source>
        <dbReference type="EMBL" id="CAG5130029.1"/>
    </source>
</evidence>
<dbReference type="PANTHER" id="PTHR10744:SF9">
    <property type="entry name" value="40S RIBOSOMAL PROTEIN S11-RELATED"/>
    <property type="match status" value="1"/>
</dbReference>
<dbReference type="Gene3D" id="2.40.50.1000">
    <property type="match status" value="1"/>
</dbReference>
<feature type="non-terminal residue" evidence="4">
    <location>
        <position position="1"/>
    </location>
</feature>
<dbReference type="PANTHER" id="PTHR10744">
    <property type="entry name" value="40S RIBOSOMAL PROTEIN S11 FAMILY MEMBER"/>
    <property type="match status" value="1"/>
</dbReference>
<dbReference type="EMBL" id="CAJHNH020003805">
    <property type="protein sequence ID" value="CAG5130029.1"/>
    <property type="molecule type" value="Genomic_DNA"/>
</dbReference>
<accession>A0A8S3ZKW4</accession>
<proteinExistence type="inferred from homology"/>
<protein>
    <submittedName>
        <fullName evidence="4">Uncharacterized protein</fullName>
    </submittedName>
</protein>
<dbReference type="AlphaFoldDB" id="A0A8S3ZKW4"/>
<keyword evidence="5" id="KW-1185">Reference proteome</keyword>
<evidence type="ECO:0000256" key="1">
    <source>
        <dbReference type="ARBA" id="ARBA00010254"/>
    </source>
</evidence>
<dbReference type="InterPro" id="IPR012340">
    <property type="entry name" value="NA-bd_OB-fold"/>
</dbReference>
<comment type="caution">
    <text evidence="4">The sequence shown here is derived from an EMBL/GenBank/DDBJ whole genome shotgun (WGS) entry which is preliminary data.</text>
</comment>